<dbReference type="InterPro" id="IPR036291">
    <property type="entry name" value="NAD(P)-bd_dom_sf"/>
</dbReference>
<protein>
    <recommendedName>
        <fullName evidence="1">3-beta hydroxysteroid dehydrogenase/isomerase domain-containing protein</fullName>
    </recommendedName>
</protein>
<dbReference type="OrthoDB" id="329806at2"/>
<dbReference type="SUPFAM" id="SSF51735">
    <property type="entry name" value="NAD(P)-binding Rossmann-fold domains"/>
    <property type="match status" value="1"/>
</dbReference>
<dbReference type="RefSeq" id="WP_155283757.1">
    <property type="nucleotide sequence ID" value="NZ_BLBC01000005.1"/>
</dbReference>
<dbReference type="InterPro" id="IPR002225">
    <property type="entry name" value="3Beta_OHSteriod_DH/Estase"/>
</dbReference>
<gene>
    <name evidence="2" type="ORF">RCZ01_03600</name>
</gene>
<dbReference type="GO" id="GO:0016616">
    <property type="term" value="F:oxidoreductase activity, acting on the CH-OH group of donors, NAD or NADP as acceptor"/>
    <property type="evidence" value="ECO:0007669"/>
    <property type="project" value="InterPro"/>
</dbReference>
<evidence type="ECO:0000259" key="1">
    <source>
        <dbReference type="Pfam" id="PF01073"/>
    </source>
</evidence>
<dbReference type="Gene3D" id="3.40.50.720">
    <property type="entry name" value="NAD(P)-binding Rossmann-like Domain"/>
    <property type="match status" value="1"/>
</dbReference>
<evidence type="ECO:0000313" key="2">
    <source>
        <dbReference type="EMBL" id="GET45058.1"/>
    </source>
</evidence>
<proteinExistence type="predicted"/>
<reference evidence="3" key="1">
    <citation type="journal article" date="2020" name="Int. J. Syst. Evol. Microbiol.">
        <title>Capnocytophaga felis sp. nov. isolated from the feline oral cavity.</title>
        <authorList>
            <person name="Suzuki M."/>
            <person name="Umeda K."/>
            <person name="Kimura M."/>
            <person name="Imaoka K."/>
            <person name="Morikawa S."/>
            <person name="Maeda K."/>
        </authorList>
    </citation>
    <scope>NUCLEOTIDE SEQUENCE [LARGE SCALE GENOMIC DNA]</scope>
    <source>
        <strain evidence="3">KC07070</strain>
    </source>
</reference>
<dbReference type="GO" id="GO:0006694">
    <property type="term" value="P:steroid biosynthetic process"/>
    <property type="evidence" value="ECO:0007669"/>
    <property type="project" value="InterPro"/>
</dbReference>
<dbReference type="PANTHER" id="PTHR43000">
    <property type="entry name" value="DTDP-D-GLUCOSE 4,6-DEHYDRATASE-RELATED"/>
    <property type="match status" value="1"/>
</dbReference>
<comment type="caution">
    <text evidence="2">The sequence shown here is derived from an EMBL/GenBank/DDBJ whole genome shotgun (WGS) entry which is preliminary data.</text>
</comment>
<dbReference type="AlphaFoldDB" id="A0A5M4B6B5"/>
<dbReference type="Pfam" id="PF01073">
    <property type="entry name" value="3Beta_HSD"/>
    <property type="match status" value="1"/>
</dbReference>
<keyword evidence="3" id="KW-1185">Reference proteome</keyword>
<name>A0A5M4B6B5_9FLAO</name>
<organism evidence="2 3">
    <name type="scientific">Capnocytophaga felis</name>
    <dbReference type="NCBI Taxonomy" id="2267611"/>
    <lineage>
        <taxon>Bacteria</taxon>
        <taxon>Pseudomonadati</taxon>
        <taxon>Bacteroidota</taxon>
        <taxon>Flavobacteriia</taxon>
        <taxon>Flavobacteriales</taxon>
        <taxon>Flavobacteriaceae</taxon>
        <taxon>Capnocytophaga</taxon>
    </lineage>
</organism>
<dbReference type="Proteomes" id="UP000398217">
    <property type="component" value="Unassembled WGS sequence"/>
</dbReference>
<dbReference type="EMBL" id="BLBC01000005">
    <property type="protein sequence ID" value="GET45058.1"/>
    <property type="molecule type" value="Genomic_DNA"/>
</dbReference>
<accession>A0A5M4B6B5</accession>
<sequence length="337" mass="38358">MQIKNILLTGASGTVGYEVLKQLIEKKYYKVKVFDIKTPQTEKKFARLPQNFEIIYGDISNTQDVVKATQNVDAVIHLAAIIPPLADDNPKLAERVNVKGTENLIKALEQNSPQAFFMYSSSISVYGDRVKTPYITVNDPLTPSEGDEYAITKIQSEKIVQNSKLSWTIFRLAAIMGNHKISKLMFHMPLNTAMEIATPSDTARAFVNGLEHQAELNTKIFNLGGGSQCRTTYEDFLQKSFNIFGLGNLNFPDKAFAEKNFHCGYYVDGDDLENIVKFRRDDLDDYFKMVANKVNPFIKFLTKVFKSIIKKQLLRKSEPYEAFKEANQKLIKRFFNS</sequence>
<evidence type="ECO:0000313" key="3">
    <source>
        <dbReference type="Proteomes" id="UP000398217"/>
    </source>
</evidence>
<feature type="domain" description="3-beta hydroxysteroid dehydrogenase/isomerase" evidence="1">
    <location>
        <begin position="8"/>
        <end position="163"/>
    </location>
</feature>